<accession>A0A8T2NTF1</accession>
<evidence type="ECO:0000313" key="3">
    <source>
        <dbReference type="Proteomes" id="UP000824540"/>
    </source>
</evidence>
<comment type="caution">
    <text evidence="2">The sequence shown here is derived from an EMBL/GenBank/DDBJ whole genome shotgun (WGS) entry which is preliminary data.</text>
</comment>
<feature type="region of interest" description="Disordered" evidence="1">
    <location>
        <begin position="118"/>
        <end position="142"/>
    </location>
</feature>
<name>A0A8T2NTF1_9TELE</name>
<protein>
    <submittedName>
        <fullName evidence="2">Uncharacterized protein</fullName>
    </submittedName>
</protein>
<dbReference type="OrthoDB" id="9935272at2759"/>
<feature type="compositionally biased region" description="Basic and acidic residues" evidence="1">
    <location>
        <begin position="129"/>
        <end position="142"/>
    </location>
</feature>
<evidence type="ECO:0000313" key="2">
    <source>
        <dbReference type="EMBL" id="KAG9344223.1"/>
    </source>
</evidence>
<evidence type="ECO:0000256" key="1">
    <source>
        <dbReference type="SAM" id="MobiDB-lite"/>
    </source>
</evidence>
<sequence>MSHRGDCHDLAKTQQFCGVLGHTFMEFLKGSGDYCQAQHDVYADNPRKEPSARRYLGKTSLLDLQRRSARLTRGRKHLDGVIFEIIALVGSSLNQNREDPGNLLGEVHHPPPIFTPCPLRPRPATSTPHRQEPRFPSHFLAE</sequence>
<dbReference type="EMBL" id="JAFBMS010000020">
    <property type="protein sequence ID" value="KAG9344223.1"/>
    <property type="molecule type" value="Genomic_DNA"/>
</dbReference>
<proteinExistence type="predicted"/>
<organism evidence="2 3">
    <name type="scientific">Albula glossodonta</name>
    <name type="common">roundjaw bonefish</name>
    <dbReference type="NCBI Taxonomy" id="121402"/>
    <lineage>
        <taxon>Eukaryota</taxon>
        <taxon>Metazoa</taxon>
        <taxon>Chordata</taxon>
        <taxon>Craniata</taxon>
        <taxon>Vertebrata</taxon>
        <taxon>Euteleostomi</taxon>
        <taxon>Actinopterygii</taxon>
        <taxon>Neopterygii</taxon>
        <taxon>Teleostei</taxon>
        <taxon>Albuliformes</taxon>
        <taxon>Albulidae</taxon>
        <taxon>Albula</taxon>
    </lineage>
</organism>
<gene>
    <name evidence="2" type="ORF">JZ751_010892</name>
</gene>
<keyword evidence="3" id="KW-1185">Reference proteome</keyword>
<reference evidence="2" key="1">
    <citation type="thesis" date="2021" institute="BYU ScholarsArchive" country="Provo, UT, USA">
        <title>Applications of and Algorithms for Genome Assembly and Genomic Analyses with an Emphasis on Marine Teleosts.</title>
        <authorList>
            <person name="Pickett B.D."/>
        </authorList>
    </citation>
    <scope>NUCLEOTIDE SEQUENCE</scope>
    <source>
        <strain evidence="2">HI-2016</strain>
    </source>
</reference>
<dbReference type="AlphaFoldDB" id="A0A8T2NTF1"/>
<dbReference type="Proteomes" id="UP000824540">
    <property type="component" value="Unassembled WGS sequence"/>
</dbReference>